<evidence type="ECO:0000256" key="1">
    <source>
        <dbReference type="SAM" id="MobiDB-lite"/>
    </source>
</evidence>
<evidence type="ECO:0000313" key="3">
    <source>
        <dbReference type="EMBL" id="KAK7732722.1"/>
    </source>
</evidence>
<feature type="compositionally biased region" description="Basic and acidic residues" evidence="1">
    <location>
        <begin position="122"/>
        <end position="131"/>
    </location>
</feature>
<dbReference type="InterPro" id="IPR016135">
    <property type="entry name" value="UBQ-conjugating_enzyme/RWD"/>
</dbReference>
<dbReference type="SMART" id="SM00212">
    <property type="entry name" value="UBCc"/>
    <property type="match status" value="1"/>
</dbReference>
<accession>A0ABR1PCS5</accession>
<feature type="domain" description="UBC core" evidence="2">
    <location>
        <begin position="1"/>
        <end position="133"/>
    </location>
</feature>
<feature type="compositionally biased region" description="Acidic residues" evidence="1">
    <location>
        <begin position="132"/>
        <end position="144"/>
    </location>
</feature>
<dbReference type="SUPFAM" id="SSF54495">
    <property type="entry name" value="UBC-like"/>
    <property type="match status" value="1"/>
</dbReference>
<organism evidence="3 4">
    <name type="scientific">Diaporthe eres</name>
    <name type="common">Phomopsis oblonga</name>
    <dbReference type="NCBI Taxonomy" id="83184"/>
    <lineage>
        <taxon>Eukaryota</taxon>
        <taxon>Fungi</taxon>
        <taxon>Dikarya</taxon>
        <taxon>Ascomycota</taxon>
        <taxon>Pezizomycotina</taxon>
        <taxon>Sordariomycetes</taxon>
        <taxon>Sordariomycetidae</taxon>
        <taxon>Diaporthales</taxon>
        <taxon>Diaporthaceae</taxon>
        <taxon>Diaporthe</taxon>
        <taxon>Diaporthe eres species complex</taxon>
    </lineage>
</organism>
<keyword evidence="4" id="KW-1185">Reference proteome</keyword>
<protein>
    <submittedName>
        <fullName evidence="3">Ubiquitin-conjugating enzyme E2 H</fullName>
    </submittedName>
</protein>
<comment type="caution">
    <text evidence="3">The sequence shown here is derived from an EMBL/GenBank/DDBJ whole genome shotgun (WGS) entry which is preliminary data.</text>
</comment>
<dbReference type="CDD" id="cd23797">
    <property type="entry name" value="UBCc_UBE2H"/>
    <property type="match status" value="1"/>
</dbReference>
<feature type="region of interest" description="Disordered" evidence="1">
    <location>
        <begin position="122"/>
        <end position="165"/>
    </location>
</feature>
<dbReference type="Proteomes" id="UP001430848">
    <property type="component" value="Unassembled WGS sequence"/>
</dbReference>
<name>A0ABR1PCS5_DIAER</name>
<dbReference type="Gene3D" id="3.10.110.10">
    <property type="entry name" value="Ubiquitin Conjugating Enzyme"/>
    <property type="match status" value="1"/>
</dbReference>
<dbReference type="EMBL" id="JAKNSF020000019">
    <property type="protein sequence ID" value="KAK7732722.1"/>
    <property type="molecule type" value="Genomic_DNA"/>
</dbReference>
<reference evidence="3 4" key="1">
    <citation type="submission" date="2024-02" db="EMBL/GenBank/DDBJ databases">
        <title>De novo assembly and annotation of 12 fungi associated with fruit tree decline syndrome in Ontario, Canada.</title>
        <authorList>
            <person name="Sulman M."/>
            <person name="Ellouze W."/>
            <person name="Ilyukhin E."/>
        </authorList>
    </citation>
    <scope>NUCLEOTIDE SEQUENCE [LARGE SCALE GENOMIC DNA]</scope>
    <source>
        <strain evidence="3 4">M169</strain>
    </source>
</reference>
<dbReference type="InterPro" id="IPR000608">
    <property type="entry name" value="UBC"/>
</dbReference>
<feature type="compositionally biased region" description="Acidic residues" evidence="1">
    <location>
        <begin position="151"/>
        <end position="165"/>
    </location>
</feature>
<dbReference type="Pfam" id="PF00179">
    <property type="entry name" value="UQ_con"/>
    <property type="match status" value="1"/>
</dbReference>
<evidence type="ECO:0000259" key="2">
    <source>
        <dbReference type="PROSITE" id="PS50127"/>
    </source>
</evidence>
<gene>
    <name evidence="3" type="primary">ubc8</name>
    <name evidence="3" type="ORF">SLS63_004977</name>
</gene>
<evidence type="ECO:0000313" key="4">
    <source>
        <dbReference type="Proteomes" id="UP001430848"/>
    </source>
</evidence>
<dbReference type="PANTHER" id="PTHR24068">
    <property type="entry name" value="UBIQUITIN-CONJUGATING ENZYME E2"/>
    <property type="match status" value="1"/>
</dbReference>
<dbReference type="PROSITE" id="PS50127">
    <property type="entry name" value="UBC_2"/>
    <property type="match status" value="1"/>
</dbReference>
<sequence>MKQEFYIKFKGPTETPFEGGVWKVHVELPDQYPYKSPSIGFTNRIFHPNIDELDLQQSNAGNDVRSGSVCLDVINQTWSPMYDMINIFEAFLPHLLRYPNPSDPLNGEAAALMLRDPKGYESKRYASKDAAEEAGAESEDDDDMSSVGSFGDDDDDEPAGQMDDV</sequence>
<proteinExistence type="predicted"/>